<feature type="chain" id="PRO_5021016510" evidence="4">
    <location>
        <begin position="18"/>
        <end position="125"/>
    </location>
</feature>
<dbReference type="SUPFAM" id="SSF101751">
    <property type="entry name" value="Hydrophobin II, HfbII"/>
    <property type="match status" value="1"/>
</dbReference>
<evidence type="ECO:0000256" key="4">
    <source>
        <dbReference type="SAM" id="SignalP"/>
    </source>
</evidence>
<evidence type="ECO:0000313" key="6">
    <source>
        <dbReference type="Proteomes" id="UP000295703"/>
    </source>
</evidence>
<dbReference type="InterPro" id="IPR010636">
    <property type="entry name" value="Class_II_hydrophobin"/>
</dbReference>
<dbReference type="InterPro" id="IPR036686">
    <property type="entry name" value="Class_II_Hydrophobin_sf"/>
</dbReference>
<keyword evidence="3" id="KW-1015">Disulfide bond</keyword>
<evidence type="ECO:0000313" key="5">
    <source>
        <dbReference type="EMBL" id="TDZ67514.1"/>
    </source>
</evidence>
<dbReference type="AlphaFoldDB" id="A0A4R8RWQ1"/>
<dbReference type="EMBL" id="RYZW01000016">
    <property type="protein sequence ID" value="TDZ67514.1"/>
    <property type="molecule type" value="Genomic_DNA"/>
</dbReference>
<evidence type="ECO:0000256" key="2">
    <source>
        <dbReference type="ARBA" id="ARBA00009576"/>
    </source>
</evidence>
<dbReference type="GO" id="GO:0005576">
    <property type="term" value="C:extracellular region"/>
    <property type="evidence" value="ECO:0007669"/>
    <property type="project" value="InterPro"/>
</dbReference>
<protein>
    <submittedName>
        <fullName evidence="5">Uncharacterized protein</fullName>
    </submittedName>
</protein>
<feature type="signal peptide" evidence="4">
    <location>
        <begin position="1"/>
        <end position="17"/>
    </location>
</feature>
<organism evidence="5 6">
    <name type="scientific">Colletotrichum trifolii</name>
    <dbReference type="NCBI Taxonomy" id="5466"/>
    <lineage>
        <taxon>Eukaryota</taxon>
        <taxon>Fungi</taxon>
        <taxon>Dikarya</taxon>
        <taxon>Ascomycota</taxon>
        <taxon>Pezizomycotina</taxon>
        <taxon>Sordariomycetes</taxon>
        <taxon>Hypocreomycetidae</taxon>
        <taxon>Glomerellales</taxon>
        <taxon>Glomerellaceae</taxon>
        <taxon>Colletotrichum</taxon>
        <taxon>Colletotrichum orbiculare species complex</taxon>
    </lineage>
</organism>
<reference evidence="5 6" key="1">
    <citation type="submission" date="2018-12" db="EMBL/GenBank/DDBJ databases">
        <title>Genome sequence and assembly of Colletotrichum trifolii.</title>
        <authorList>
            <person name="Gan P."/>
            <person name="Shirasu K."/>
        </authorList>
    </citation>
    <scope>NUCLEOTIDE SEQUENCE [LARGE SCALE GENOMIC DNA]</scope>
    <source>
        <strain evidence="5 6">543-2</strain>
    </source>
</reference>
<comment type="caution">
    <text evidence="5">The sequence shown here is derived from an EMBL/GenBank/DDBJ whole genome shotgun (WGS) entry which is preliminary data.</text>
</comment>
<evidence type="ECO:0000256" key="1">
    <source>
        <dbReference type="ARBA" id="ARBA00004196"/>
    </source>
</evidence>
<gene>
    <name evidence="5" type="ORF">CTRI78_v002776</name>
</gene>
<proteinExistence type="inferred from homology"/>
<keyword evidence="4" id="KW-0732">Signal</keyword>
<comment type="similarity">
    <text evidence="2">Belongs to the cerato-ulmin hydrophobin family.</text>
</comment>
<comment type="subcellular location">
    <subcellularLocation>
        <location evidence="1">Cell envelope</location>
    </subcellularLocation>
</comment>
<name>A0A4R8RWQ1_COLTR</name>
<keyword evidence="6" id="KW-1185">Reference proteome</keyword>
<dbReference type="Proteomes" id="UP000295703">
    <property type="component" value="Unassembled WGS sequence"/>
</dbReference>
<dbReference type="Pfam" id="PF06766">
    <property type="entry name" value="Hydrophobin_2"/>
    <property type="match status" value="1"/>
</dbReference>
<sequence length="125" mass="13289">MRATTFFVNLFATLAAAVPMGDKVSRQTGTSDLDVCEDDSTTTLPVTICTLGSPLCCDTTANGLTKLDCAPPTKDLTAVPSVSSLTEFYTACIIHGRQRYPKCCTLTINGGDSYFCEDPFATTVV</sequence>
<dbReference type="Gene3D" id="3.20.120.10">
    <property type="entry name" value="Hydrophobin"/>
    <property type="match status" value="1"/>
</dbReference>
<accession>A0A4R8RWQ1</accession>
<evidence type="ECO:0000256" key="3">
    <source>
        <dbReference type="ARBA" id="ARBA00023157"/>
    </source>
</evidence>